<accession>A0ABS5R673</accession>
<dbReference type="PROSITE" id="PS51257">
    <property type="entry name" value="PROKAR_LIPOPROTEIN"/>
    <property type="match status" value="1"/>
</dbReference>
<proteinExistence type="predicted"/>
<comment type="caution">
    <text evidence="2">The sequence shown here is derived from an EMBL/GenBank/DDBJ whole genome shotgun (WGS) entry which is preliminary data.</text>
</comment>
<dbReference type="EMBL" id="JAHCQH010000015">
    <property type="protein sequence ID" value="MBS9477168.1"/>
    <property type="molecule type" value="Genomic_DNA"/>
</dbReference>
<reference evidence="2" key="1">
    <citation type="submission" date="2021-05" db="EMBL/GenBank/DDBJ databases">
        <authorList>
            <person name="Sun Q."/>
            <person name="Inoue M."/>
        </authorList>
    </citation>
    <scope>NUCLEOTIDE SEQUENCE</scope>
    <source>
        <strain evidence="2">VKM B-3255</strain>
    </source>
</reference>
<evidence type="ECO:0000256" key="1">
    <source>
        <dbReference type="SAM" id="SignalP"/>
    </source>
</evidence>
<evidence type="ECO:0000313" key="2">
    <source>
        <dbReference type="EMBL" id="MBS9477168.1"/>
    </source>
</evidence>
<dbReference type="InterPro" id="IPR006311">
    <property type="entry name" value="TAT_signal"/>
</dbReference>
<keyword evidence="1" id="KW-0732">Signal</keyword>
<organism evidence="2 3">
    <name type="scientific">Ancylobacter radicis</name>
    <dbReference type="NCBI Taxonomy" id="2836179"/>
    <lineage>
        <taxon>Bacteria</taxon>
        <taxon>Pseudomonadati</taxon>
        <taxon>Pseudomonadota</taxon>
        <taxon>Alphaproteobacteria</taxon>
        <taxon>Hyphomicrobiales</taxon>
        <taxon>Xanthobacteraceae</taxon>
        <taxon>Ancylobacter</taxon>
    </lineage>
</organism>
<keyword evidence="3" id="KW-1185">Reference proteome</keyword>
<dbReference type="RefSeq" id="WP_213754963.1">
    <property type="nucleotide sequence ID" value="NZ_JAHCQH010000015.1"/>
</dbReference>
<name>A0ABS5R673_9HYPH</name>
<sequence length="169" mass="18329">MKLARLPASHLSRRRLVNLAGLTALAALTAACSATNQTAPQPVEPAMPRFTSPITAQQVIGKWGLAAYHRPEDAARTEAQARQGCRQPYLINAGPSGGFMMYLADQSQPSEVVSKQVLPGPIYIGLPDEPPGAETDREVLRFDGQVLVMKWLDPEVAGRYGTMVYVRCP</sequence>
<evidence type="ECO:0000313" key="3">
    <source>
        <dbReference type="Proteomes" id="UP001166585"/>
    </source>
</evidence>
<feature type="signal peptide" evidence="1">
    <location>
        <begin position="1"/>
        <end position="26"/>
    </location>
</feature>
<gene>
    <name evidence="2" type="ORF">KIP89_08620</name>
</gene>
<protein>
    <recommendedName>
        <fullName evidence="4">Lipoprotein</fullName>
    </recommendedName>
</protein>
<dbReference type="Proteomes" id="UP001166585">
    <property type="component" value="Unassembled WGS sequence"/>
</dbReference>
<dbReference type="PROSITE" id="PS51318">
    <property type="entry name" value="TAT"/>
    <property type="match status" value="1"/>
</dbReference>
<feature type="chain" id="PRO_5046662808" description="Lipoprotein" evidence="1">
    <location>
        <begin position="27"/>
        <end position="169"/>
    </location>
</feature>
<evidence type="ECO:0008006" key="4">
    <source>
        <dbReference type="Google" id="ProtNLM"/>
    </source>
</evidence>